<dbReference type="SUPFAM" id="SSF52058">
    <property type="entry name" value="L domain-like"/>
    <property type="match status" value="1"/>
</dbReference>
<organism evidence="1 2">
    <name type="scientific">Alkalibaculum bacchi</name>
    <dbReference type="NCBI Taxonomy" id="645887"/>
    <lineage>
        <taxon>Bacteria</taxon>
        <taxon>Bacillati</taxon>
        <taxon>Bacillota</taxon>
        <taxon>Clostridia</taxon>
        <taxon>Eubacteriales</taxon>
        <taxon>Eubacteriaceae</taxon>
        <taxon>Alkalibaculum</taxon>
    </lineage>
</organism>
<reference evidence="1 2" key="1">
    <citation type="submission" date="2018-06" db="EMBL/GenBank/DDBJ databases">
        <title>Genomic Encyclopedia of Type Strains, Phase IV (KMG-IV): sequencing the most valuable type-strain genomes for metagenomic binning, comparative biology and taxonomic classification.</title>
        <authorList>
            <person name="Goeker M."/>
        </authorList>
    </citation>
    <scope>NUCLEOTIDE SEQUENCE [LARGE SCALE GENOMIC DNA]</scope>
    <source>
        <strain evidence="1 2">DSM 22112</strain>
    </source>
</reference>
<dbReference type="Pfam" id="PF13306">
    <property type="entry name" value="LRR_5"/>
    <property type="match status" value="2"/>
</dbReference>
<dbReference type="InterPro" id="IPR026906">
    <property type="entry name" value="LRR_5"/>
</dbReference>
<dbReference type="PANTHER" id="PTHR45661:SF3">
    <property type="entry name" value="IG-LIKE DOMAIN-CONTAINING PROTEIN"/>
    <property type="match status" value="1"/>
</dbReference>
<dbReference type="InterPro" id="IPR032675">
    <property type="entry name" value="LRR_dom_sf"/>
</dbReference>
<dbReference type="EMBL" id="QNRX01000001">
    <property type="protein sequence ID" value="RBP70010.1"/>
    <property type="molecule type" value="Genomic_DNA"/>
</dbReference>
<gene>
    <name evidence="1" type="ORF">DES36_10161</name>
</gene>
<evidence type="ECO:0000313" key="2">
    <source>
        <dbReference type="Proteomes" id="UP000253490"/>
    </source>
</evidence>
<dbReference type="AlphaFoldDB" id="A0A366IGR3"/>
<evidence type="ECO:0000313" key="1">
    <source>
        <dbReference type="EMBL" id="RBP70010.1"/>
    </source>
</evidence>
<accession>A0A366IGR3</accession>
<dbReference type="PANTHER" id="PTHR45661">
    <property type="entry name" value="SURFACE ANTIGEN"/>
    <property type="match status" value="1"/>
</dbReference>
<proteinExistence type="predicted"/>
<sequence length="437" mass="49043">MLKFYYKEEKDAIVITGVEGITDNIVKIPSVINGKSVKEIGPECFQNIKGIKSIEIPNTVVKIGKWAFGNCSDLQEMSIPDTVEVIGRNAFSYCTSLRCVHLPEELKEIGKSIFSGCSKLKDIVIPKSVTQIGWYAFVDCKSLDSIHIPDKIVEIGGAAFKGCTNLKTIHIPSKVKLIDWHAFEACKSLESIEVEDENENYSSIDGVLYDKSQQTLIYYPINKGESFEIPKKVKRIQENGFWGSINLKEIIIPESMQCIGDHAFNGSALVSIEMSDKVKIGQWAFSGCKDLEKVTITGDGKNGLNGLEPLRKGILNNKLQYFSGSSFAFDFLLSVDQKGQLALMYCKGQVKYNTISQKTYENYISSHIDDIILELIHEDSLEGLHYLARTNKIDPHKIDVFIEEANTSRSIKVLAFLMEYKNENVYNQDIDDPLSLD</sequence>
<keyword evidence="2" id="KW-1185">Reference proteome</keyword>
<comment type="caution">
    <text evidence="1">The sequence shown here is derived from an EMBL/GenBank/DDBJ whole genome shotgun (WGS) entry which is preliminary data.</text>
</comment>
<dbReference type="InterPro" id="IPR053139">
    <property type="entry name" value="Surface_bspA-like"/>
</dbReference>
<dbReference type="OrthoDB" id="1769258at2"/>
<dbReference type="Proteomes" id="UP000253490">
    <property type="component" value="Unassembled WGS sequence"/>
</dbReference>
<dbReference type="Gene3D" id="3.80.10.10">
    <property type="entry name" value="Ribonuclease Inhibitor"/>
    <property type="match status" value="2"/>
</dbReference>
<name>A0A366IGR3_9FIRM</name>
<protein>
    <submittedName>
        <fullName evidence="1">Leucine rich repeat (LRR) protein</fullName>
    </submittedName>
</protein>